<proteinExistence type="predicted"/>
<dbReference type="Pfam" id="PF14325">
    <property type="entry name" value="DUF4383"/>
    <property type="match status" value="1"/>
</dbReference>
<comment type="caution">
    <text evidence="2">The sequence shown here is derived from an EMBL/GenBank/DDBJ whole genome shotgun (WGS) entry which is preliminary data.</text>
</comment>
<evidence type="ECO:0000313" key="3">
    <source>
        <dbReference type="Proteomes" id="UP001174210"/>
    </source>
</evidence>
<name>A0ABT8IY98_9MICO</name>
<keyword evidence="1" id="KW-0812">Transmembrane</keyword>
<feature type="transmembrane region" description="Helical" evidence="1">
    <location>
        <begin position="134"/>
        <end position="151"/>
    </location>
</feature>
<protein>
    <submittedName>
        <fullName evidence="2">DUF4383 domain-containing protein</fullName>
    </submittedName>
</protein>
<dbReference type="Proteomes" id="UP001174210">
    <property type="component" value="Unassembled WGS sequence"/>
</dbReference>
<organism evidence="2 3">
    <name type="scientific">Leifsonia virtsii</name>
    <dbReference type="NCBI Taxonomy" id="3035915"/>
    <lineage>
        <taxon>Bacteria</taxon>
        <taxon>Bacillati</taxon>
        <taxon>Actinomycetota</taxon>
        <taxon>Actinomycetes</taxon>
        <taxon>Micrococcales</taxon>
        <taxon>Microbacteriaceae</taxon>
        <taxon>Leifsonia</taxon>
    </lineage>
</organism>
<feature type="transmembrane region" description="Helical" evidence="1">
    <location>
        <begin position="67"/>
        <end position="90"/>
    </location>
</feature>
<gene>
    <name evidence="2" type="ORF">P5G59_11660</name>
</gene>
<keyword evidence="1" id="KW-1133">Transmembrane helix</keyword>
<dbReference type="RefSeq" id="WP_301219067.1">
    <property type="nucleotide sequence ID" value="NZ_JAROCB010000003.1"/>
</dbReference>
<accession>A0ABT8IY98</accession>
<feature type="transmembrane region" description="Helical" evidence="1">
    <location>
        <begin position="27"/>
        <end position="47"/>
    </location>
</feature>
<keyword evidence="3" id="KW-1185">Reference proteome</keyword>
<keyword evidence="1" id="KW-0472">Membrane</keyword>
<sequence length="164" mass="17498">MTTADPSDRRFADRDDRRYAGTAVQKAALVFGIVFLVVGLAGFIPGITSNYDQLSFAGHGSGALLLGLFQVSVLHNLVHLLYGVAGLAFARSRIGSRNYLVIGGIVYAVIWLYGLFFAGDHPANFVPLNNADNWLHLILAVAMIALGVFLSPRGAGVDRPAARA</sequence>
<feature type="transmembrane region" description="Helical" evidence="1">
    <location>
        <begin position="99"/>
        <end position="119"/>
    </location>
</feature>
<evidence type="ECO:0000256" key="1">
    <source>
        <dbReference type="SAM" id="Phobius"/>
    </source>
</evidence>
<dbReference type="EMBL" id="JAROCB010000003">
    <property type="protein sequence ID" value="MDN4597799.1"/>
    <property type="molecule type" value="Genomic_DNA"/>
</dbReference>
<evidence type="ECO:0000313" key="2">
    <source>
        <dbReference type="EMBL" id="MDN4597799.1"/>
    </source>
</evidence>
<reference evidence="2" key="1">
    <citation type="submission" date="2023-03" db="EMBL/GenBank/DDBJ databases">
        <title>MT1 and MT2 Draft Genomes of Novel Species.</title>
        <authorList>
            <person name="Venkateswaran K."/>
        </authorList>
    </citation>
    <scope>NUCLEOTIDE SEQUENCE</scope>
    <source>
        <strain evidence="2">F6_8S_P_1A</strain>
    </source>
</reference>